<accession>A0ABN3YAD5</accession>
<gene>
    <name evidence="2" type="ORF">GCM10017559_46050</name>
</gene>
<dbReference type="EMBL" id="BAAAWD010000013">
    <property type="protein sequence ID" value="GAA3017068.1"/>
    <property type="molecule type" value="Genomic_DNA"/>
</dbReference>
<dbReference type="Proteomes" id="UP001499930">
    <property type="component" value="Unassembled WGS sequence"/>
</dbReference>
<evidence type="ECO:0008006" key="4">
    <source>
        <dbReference type="Google" id="ProtNLM"/>
    </source>
</evidence>
<feature type="region of interest" description="Disordered" evidence="1">
    <location>
        <begin position="1"/>
        <end position="58"/>
    </location>
</feature>
<proteinExistence type="predicted"/>
<reference evidence="2 3" key="1">
    <citation type="journal article" date="2019" name="Int. J. Syst. Evol. Microbiol.">
        <title>The Global Catalogue of Microorganisms (GCM) 10K type strain sequencing project: providing services to taxonomists for standard genome sequencing and annotation.</title>
        <authorList>
            <consortium name="The Broad Institute Genomics Platform"/>
            <consortium name="The Broad Institute Genome Sequencing Center for Infectious Disease"/>
            <person name="Wu L."/>
            <person name="Ma J."/>
        </authorList>
    </citation>
    <scope>NUCLEOTIDE SEQUENCE [LARGE SCALE GENOMIC DNA]</scope>
    <source>
        <strain evidence="2 3">JCM 3106</strain>
    </source>
</reference>
<evidence type="ECO:0000313" key="3">
    <source>
        <dbReference type="Proteomes" id="UP001499930"/>
    </source>
</evidence>
<protein>
    <recommendedName>
        <fullName evidence="4">FxLD family lantipeptide</fullName>
    </recommendedName>
</protein>
<comment type="caution">
    <text evidence="2">The sequence shown here is derived from an EMBL/GenBank/DDBJ whole genome shotgun (WGS) entry which is preliminary data.</text>
</comment>
<dbReference type="RefSeq" id="WP_344898673.1">
    <property type="nucleotide sequence ID" value="NZ_BAAAWD010000013.1"/>
</dbReference>
<evidence type="ECO:0000256" key="1">
    <source>
        <dbReference type="SAM" id="MobiDB-lite"/>
    </source>
</evidence>
<sequence>MTTRSDEDTPATGGPVTDPAQQTAAVTSGCCGDPVSGPVEPDLTELDLDDTASGCCGG</sequence>
<organism evidence="2 3">
    <name type="scientific">Streptosporangium longisporum</name>
    <dbReference type="NCBI Taxonomy" id="46187"/>
    <lineage>
        <taxon>Bacteria</taxon>
        <taxon>Bacillati</taxon>
        <taxon>Actinomycetota</taxon>
        <taxon>Actinomycetes</taxon>
        <taxon>Streptosporangiales</taxon>
        <taxon>Streptosporangiaceae</taxon>
        <taxon>Streptosporangium</taxon>
    </lineage>
</organism>
<keyword evidence="3" id="KW-1185">Reference proteome</keyword>
<name>A0ABN3YAD5_9ACTN</name>
<dbReference type="PROSITE" id="PS51257">
    <property type="entry name" value="PROKAR_LIPOPROTEIN"/>
    <property type="match status" value="1"/>
</dbReference>
<evidence type="ECO:0000313" key="2">
    <source>
        <dbReference type="EMBL" id="GAA3017068.1"/>
    </source>
</evidence>